<dbReference type="InterPro" id="IPR036412">
    <property type="entry name" value="HAD-like_sf"/>
</dbReference>
<keyword evidence="4" id="KW-1185">Reference proteome</keyword>
<dbReference type="PANTHER" id="PTHR10000">
    <property type="entry name" value="PHOSPHOSERINE PHOSPHATASE"/>
    <property type="match status" value="1"/>
</dbReference>
<dbReference type="Pfam" id="PF05116">
    <property type="entry name" value="S6PP"/>
    <property type="match status" value="1"/>
</dbReference>
<dbReference type="InterPro" id="IPR023214">
    <property type="entry name" value="HAD_sf"/>
</dbReference>
<gene>
    <name evidence="3" type="ORF">ACFQO8_00545</name>
</gene>
<dbReference type="InterPro" id="IPR006380">
    <property type="entry name" value="SPP-like_dom"/>
</dbReference>
<dbReference type="PANTHER" id="PTHR10000:SF57">
    <property type="entry name" value="KANOSAMINE-6-PHOSPHATE PHOSPHATASE"/>
    <property type="match status" value="1"/>
</dbReference>
<accession>A0ABW2PN94</accession>
<comment type="caution">
    <text evidence="3">The sequence shown here is derived from an EMBL/GenBank/DDBJ whole genome shotgun (WGS) entry which is preliminary data.</text>
</comment>
<dbReference type="Gene3D" id="3.30.70.1410">
    <property type="entry name" value="yhjk (haloacid dehalogenase-like hydrolase protein) domain"/>
    <property type="match status" value="1"/>
</dbReference>
<reference evidence="4" key="1">
    <citation type="journal article" date="2019" name="Int. J. Syst. Evol. Microbiol.">
        <title>The Global Catalogue of Microorganisms (GCM) 10K type strain sequencing project: providing services to taxonomists for standard genome sequencing and annotation.</title>
        <authorList>
            <consortium name="The Broad Institute Genomics Platform"/>
            <consortium name="The Broad Institute Genome Sequencing Center for Infectious Disease"/>
            <person name="Wu L."/>
            <person name="Ma J."/>
        </authorList>
    </citation>
    <scope>NUCLEOTIDE SEQUENCE [LARGE SCALE GENOMIC DNA]</scope>
    <source>
        <strain evidence="4">CCUG 55590</strain>
    </source>
</reference>
<name>A0ABW2PN94_9BACL</name>
<dbReference type="GO" id="GO:0016787">
    <property type="term" value="F:hydrolase activity"/>
    <property type="evidence" value="ECO:0007669"/>
    <property type="project" value="UniProtKB-KW"/>
</dbReference>
<evidence type="ECO:0000256" key="1">
    <source>
        <dbReference type="ARBA" id="ARBA00022801"/>
    </source>
</evidence>
<sequence length="266" mass="30411">MKRFTNEGNILICFDFDETYFPHACTPAQLASVRRLEDFLERHSSKFSTMWVTGSSLTSLHEKVKRANLRFWPHRIASSLGTELYRIDADGTFFEDRMYQQSFPSDFVSRVERIVAQVEQMRIGLEEQPGNGTSPWIRSYYIRHQQWKWREGVQVLADEEGIAVNMSRCNPKAGDPADAFDVDFYPKHAGKVSSLEYVYATASFLREDTYAFGDSGNDIGMLKHVGNGYLVNNATEQAKRMYSKVTTKSYAEGILDVLETDVSSFI</sequence>
<proteinExistence type="predicted"/>
<dbReference type="RefSeq" id="WP_214786003.1">
    <property type="nucleotide sequence ID" value="NZ_JANIEL010000030.1"/>
</dbReference>
<evidence type="ECO:0000313" key="4">
    <source>
        <dbReference type="Proteomes" id="UP001596439"/>
    </source>
</evidence>
<feature type="domain" description="Sucrose phosphatase-like" evidence="2">
    <location>
        <begin position="10"/>
        <end position="258"/>
    </location>
</feature>
<evidence type="ECO:0000313" key="3">
    <source>
        <dbReference type="EMBL" id="MFC7388606.1"/>
    </source>
</evidence>
<keyword evidence="1 3" id="KW-0378">Hydrolase</keyword>
<dbReference type="Gene3D" id="3.40.50.1000">
    <property type="entry name" value="HAD superfamily/HAD-like"/>
    <property type="match status" value="1"/>
</dbReference>
<evidence type="ECO:0000259" key="2">
    <source>
        <dbReference type="Pfam" id="PF05116"/>
    </source>
</evidence>
<dbReference type="SFLD" id="SFLDG01140">
    <property type="entry name" value="C2.B:_Phosphomannomutase_and_P"/>
    <property type="match status" value="1"/>
</dbReference>
<dbReference type="SFLD" id="SFLDS00003">
    <property type="entry name" value="Haloacid_Dehalogenase"/>
    <property type="match status" value="1"/>
</dbReference>
<protein>
    <submittedName>
        <fullName evidence="3">HAD family hydrolase</fullName>
    </submittedName>
</protein>
<dbReference type="SFLD" id="SFLDG01141">
    <property type="entry name" value="C2.B.1:_Sucrose_Phosphatase_Li"/>
    <property type="match status" value="1"/>
</dbReference>
<dbReference type="EMBL" id="JBHTCE010000001">
    <property type="protein sequence ID" value="MFC7388606.1"/>
    <property type="molecule type" value="Genomic_DNA"/>
</dbReference>
<organism evidence="3 4">
    <name type="scientific">Exiguobacterium aestuarii</name>
    <dbReference type="NCBI Taxonomy" id="273527"/>
    <lineage>
        <taxon>Bacteria</taxon>
        <taxon>Bacillati</taxon>
        <taxon>Bacillota</taxon>
        <taxon>Bacilli</taxon>
        <taxon>Bacillales</taxon>
        <taxon>Bacillales Family XII. Incertae Sedis</taxon>
        <taxon>Exiguobacterium</taxon>
    </lineage>
</organism>
<dbReference type="Proteomes" id="UP001596439">
    <property type="component" value="Unassembled WGS sequence"/>
</dbReference>
<dbReference type="SUPFAM" id="SSF56784">
    <property type="entry name" value="HAD-like"/>
    <property type="match status" value="1"/>
</dbReference>